<keyword evidence="3" id="KW-1185">Reference proteome</keyword>
<dbReference type="AlphaFoldDB" id="L9LB04"/>
<accession>L9LB04</accession>
<feature type="region of interest" description="Disordered" evidence="1">
    <location>
        <begin position="100"/>
        <end position="156"/>
    </location>
</feature>
<dbReference type="InParanoid" id="L9LB04"/>
<feature type="compositionally biased region" description="Polar residues" evidence="1">
    <location>
        <begin position="135"/>
        <end position="156"/>
    </location>
</feature>
<proteinExistence type="predicted"/>
<feature type="compositionally biased region" description="Basic residues" evidence="1">
    <location>
        <begin position="100"/>
        <end position="110"/>
    </location>
</feature>
<reference evidence="3" key="2">
    <citation type="journal article" date="2013" name="Nat. Commun.">
        <title>Genome of the Chinese tree shrew.</title>
        <authorList>
            <person name="Fan Y."/>
            <person name="Huang Z.Y."/>
            <person name="Cao C.C."/>
            <person name="Chen C.S."/>
            <person name="Chen Y.X."/>
            <person name="Fan D.D."/>
            <person name="He J."/>
            <person name="Hou H.L."/>
            <person name="Hu L."/>
            <person name="Hu X.T."/>
            <person name="Jiang X.T."/>
            <person name="Lai R."/>
            <person name="Lang Y.S."/>
            <person name="Liang B."/>
            <person name="Liao S.G."/>
            <person name="Mu D."/>
            <person name="Ma Y.Y."/>
            <person name="Niu Y.Y."/>
            <person name="Sun X.Q."/>
            <person name="Xia J.Q."/>
            <person name="Xiao J."/>
            <person name="Xiong Z.Q."/>
            <person name="Xu L."/>
            <person name="Yang L."/>
            <person name="Zhang Y."/>
            <person name="Zhao W."/>
            <person name="Zhao X.D."/>
            <person name="Zheng Y.T."/>
            <person name="Zhou J.M."/>
            <person name="Zhu Y.B."/>
            <person name="Zhang G.J."/>
            <person name="Wang J."/>
            <person name="Yao Y.G."/>
        </authorList>
    </citation>
    <scope>NUCLEOTIDE SEQUENCE [LARGE SCALE GENOMIC DNA]</scope>
</reference>
<dbReference type="EMBL" id="KB320448">
    <property type="protein sequence ID" value="ELW72058.1"/>
    <property type="molecule type" value="Genomic_DNA"/>
</dbReference>
<sequence length="156" mass="17520">MGPTRTLTGVPRRQLRSVMTHGLHDRDQGSGRRRLLNAREKAAKKHLHIRSARSDTAPKMGPTRTLTGVPRRQLRSVMTHGLHDRDQGSGRRRLLNAREKAAKKHLHIRSARSDTAPKVSAKQPTWPSRRAATMKQPQTAVASHSRCSVQSTRQLL</sequence>
<organism evidence="2 3">
    <name type="scientific">Tupaia chinensis</name>
    <name type="common">Chinese tree shrew</name>
    <name type="synonym">Tupaia belangeri chinensis</name>
    <dbReference type="NCBI Taxonomy" id="246437"/>
    <lineage>
        <taxon>Eukaryota</taxon>
        <taxon>Metazoa</taxon>
        <taxon>Chordata</taxon>
        <taxon>Craniata</taxon>
        <taxon>Vertebrata</taxon>
        <taxon>Euteleostomi</taxon>
        <taxon>Mammalia</taxon>
        <taxon>Eutheria</taxon>
        <taxon>Euarchontoglires</taxon>
        <taxon>Scandentia</taxon>
        <taxon>Tupaiidae</taxon>
        <taxon>Tupaia</taxon>
    </lineage>
</organism>
<gene>
    <name evidence="2" type="ORF">TREES_T100010412</name>
</gene>
<dbReference type="Proteomes" id="UP000011518">
    <property type="component" value="Unassembled WGS sequence"/>
</dbReference>
<reference evidence="3" key="1">
    <citation type="submission" date="2012-07" db="EMBL/GenBank/DDBJ databases">
        <title>Genome of the Chinese tree shrew, a rising model animal genetically related to primates.</title>
        <authorList>
            <person name="Zhang G."/>
            <person name="Fan Y."/>
            <person name="Yao Y."/>
            <person name="Huang Z."/>
        </authorList>
    </citation>
    <scope>NUCLEOTIDE SEQUENCE [LARGE SCALE GENOMIC DNA]</scope>
</reference>
<evidence type="ECO:0000256" key="1">
    <source>
        <dbReference type="SAM" id="MobiDB-lite"/>
    </source>
</evidence>
<evidence type="ECO:0000313" key="3">
    <source>
        <dbReference type="Proteomes" id="UP000011518"/>
    </source>
</evidence>
<name>L9LB04_TUPCH</name>
<evidence type="ECO:0000313" key="2">
    <source>
        <dbReference type="EMBL" id="ELW72058.1"/>
    </source>
</evidence>
<protein>
    <submittedName>
        <fullName evidence="2">Uncharacterized protein</fullName>
    </submittedName>
</protein>